<dbReference type="Pfam" id="PF08357">
    <property type="entry name" value="SEFIR"/>
    <property type="match status" value="1"/>
</dbReference>
<dbReference type="GO" id="GO:0030368">
    <property type="term" value="F:interleukin-17 receptor activity"/>
    <property type="evidence" value="ECO:0007669"/>
    <property type="project" value="InterPro"/>
</dbReference>
<dbReference type="InterPro" id="IPR013568">
    <property type="entry name" value="SEFIR_dom"/>
</dbReference>
<dbReference type="Gene3D" id="2.60.40.2160">
    <property type="entry name" value="Interleukin-17 receptor A/B, fibronectin-III-like domain 1"/>
    <property type="match status" value="1"/>
</dbReference>
<evidence type="ECO:0000256" key="9">
    <source>
        <dbReference type="SAM" id="Phobius"/>
    </source>
</evidence>
<dbReference type="InterPro" id="IPR032356">
    <property type="entry name" value="IL17R_A/B_N"/>
</dbReference>
<feature type="domain" description="SEFIR" evidence="11">
    <location>
        <begin position="330"/>
        <end position="477"/>
    </location>
</feature>
<keyword evidence="4 10" id="KW-0732">Signal</keyword>
<organism evidence="12 13">
    <name type="scientific">Alligator sinensis</name>
    <name type="common">Chinese alligator</name>
    <dbReference type="NCBI Taxonomy" id="38654"/>
    <lineage>
        <taxon>Eukaryota</taxon>
        <taxon>Metazoa</taxon>
        <taxon>Chordata</taxon>
        <taxon>Craniata</taxon>
        <taxon>Vertebrata</taxon>
        <taxon>Euteleostomi</taxon>
        <taxon>Archelosauria</taxon>
        <taxon>Archosauria</taxon>
        <taxon>Crocodylia</taxon>
        <taxon>Alligatoridae</taxon>
        <taxon>Alligatorinae</taxon>
        <taxon>Alligator</taxon>
    </lineage>
</organism>
<dbReference type="Gene3D" id="2.60.40.2150">
    <property type="entry name" value="Interleukin-17 receptor A/B, fibronectin-III-like domain 2"/>
    <property type="match status" value="1"/>
</dbReference>
<proteinExistence type="predicted"/>
<sequence length="535" mass="60332">MTLEACVLLSLVLSSCGAGGYAELSTVCGSETGPASELNQAYNLTPADLYNLNAKFIENEKETQFRSYLINISWSLSMDGSIKELTATKICVTSHGTVRHFECVRCSYTEKFQSQTTAGNQRWQFHYTGFPVEPVTNYFIHAYNLPPANINEDSSSKSLSLISPGCNDHVMKYSKSCIEEGSLWDPNITVCKTEAEVEVNFTTSSLGTRYILFICDTEDCNDPSEKETNETRTSVKLPVGDRSNNIIVKIIPYFPKCQHDCPRRTGTLTTCIQNYSNGANTIDLIGRYMCFILVAIFITVCVTVAVLCFMKNHETIMKRTFFHHANLHQFVKVLVIYPKEVCFHHTVLTFAKFLHDSCQIDVIIDMWQKRKIAEKGPVQWLAAQKEIADKIIFLCSSNISTECDESCYKNIGNHKDNSDCMFALAFNLFCSDLKNQSSLHKYIVVSFNEINSKDTLPAALKICPKYYLMKDIDNFCRHLSIQHSQTNGKSTKKVSGWRSSIRCIPTEEYSMGIKDNGEETAAEECNSTRLLMGLM</sequence>
<evidence type="ECO:0000256" key="2">
    <source>
        <dbReference type="ARBA" id="ARBA00022475"/>
    </source>
</evidence>
<keyword evidence="3 9" id="KW-0812">Transmembrane</keyword>
<keyword evidence="7 13" id="KW-0675">Receptor</keyword>
<keyword evidence="12" id="KW-1185">Reference proteome</keyword>
<accession>A0A3Q0G460</accession>
<dbReference type="Proteomes" id="UP000189705">
    <property type="component" value="Unplaced"/>
</dbReference>
<dbReference type="RefSeq" id="XP_025052888.1">
    <property type="nucleotide sequence ID" value="XM_025197103.1"/>
</dbReference>
<evidence type="ECO:0000256" key="4">
    <source>
        <dbReference type="ARBA" id="ARBA00022729"/>
    </source>
</evidence>
<feature type="signal peptide" evidence="10">
    <location>
        <begin position="1"/>
        <end position="22"/>
    </location>
</feature>
<keyword evidence="6 9" id="KW-0472">Membrane</keyword>
<dbReference type="PROSITE" id="PS51534">
    <property type="entry name" value="SEFIR"/>
    <property type="match status" value="1"/>
</dbReference>
<evidence type="ECO:0000259" key="11">
    <source>
        <dbReference type="PROSITE" id="PS51534"/>
    </source>
</evidence>
<dbReference type="GO" id="GO:0005886">
    <property type="term" value="C:plasma membrane"/>
    <property type="evidence" value="ECO:0007669"/>
    <property type="project" value="UniProtKB-SubCell"/>
</dbReference>
<evidence type="ECO:0000256" key="3">
    <source>
        <dbReference type="ARBA" id="ARBA00022692"/>
    </source>
</evidence>
<dbReference type="InterPro" id="IPR043046">
    <property type="entry name" value="IL17RA/B_FnIII-like_2_sf"/>
</dbReference>
<dbReference type="Pfam" id="PF16556">
    <property type="entry name" value="IL17R_fnIII_D1"/>
    <property type="match status" value="1"/>
</dbReference>
<evidence type="ECO:0000256" key="7">
    <source>
        <dbReference type="ARBA" id="ARBA00023170"/>
    </source>
</evidence>
<dbReference type="FunFam" id="2.60.40.2160:FF:000002">
    <property type="entry name" value="Interleukin 17 receptor B"/>
    <property type="match status" value="1"/>
</dbReference>
<evidence type="ECO:0000313" key="12">
    <source>
        <dbReference type="Proteomes" id="UP000189705"/>
    </source>
</evidence>
<dbReference type="PANTHER" id="PTHR15583">
    <property type="entry name" value="INTERLEUKIN-17 RECEPTOR"/>
    <property type="match status" value="1"/>
</dbReference>
<dbReference type="PANTHER" id="PTHR15583:SF11">
    <property type="entry name" value="INTERLEUKIN-17 RECEPTOR B"/>
    <property type="match status" value="1"/>
</dbReference>
<evidence type="ECO:0000256" key="5">
    <source>
        <dbReference type="ARBA" id="ARBA00022989"/>
    </source>
</evidence>
<evidence type="ECO:0000256" key="6">
    <source>
        <dbReference type="ARBA" id="ARBA00023136"/>
    </source>
</evidence>
<protein>
    <submittedName>
        <fullName evidence="13">Interleukin-17 receptor B isoform X1</fullName>
    </submittedName>
</protein>
<keyword evidence="2" id="KW-1003">Cell membrane</keyword>
<name>A0A3Q0G460_ALLSI</name>
<dbReference type="PROSITE" id="PS50231">
    <property type="entry name" value="RICIN_B_LECTIN"/>
    <property type="match status" value="1"/>
</dbReference>
<reference evidence="13" key="1">
    <citation type="submission" date="2025-08" db="UniProtKB">
        <authorList>
            <consortium name="RefSeq"/>
        </authorList>
    </citation>
    <scope>IDENTIFICATION</scope>
</reference>
<dbReference type="Pfam" id="PF16578">
    <property type="entry name" value="IL17R_fnIII_D2"/>
    <property type="match status" value="1"/>
</dbReference>
<dbReference type="STRING" id="38654.A0A3Q0G460"/>
<dbReference type="GeneID" id="102373704"/>
<keyword evidence="8" id="KW-0325">Glycoprotein</keyword>
<dbReference type="InterPro" id="IPR038683">
    <property type="entry name" value="IL17RA/B_FnIII-like_1_sf"/>
</dbReference>
<dbReference type="CTD" id="55540"/>
<evidence type="ECO:0000256" key="10">
    <source>
        <dbReference type="SAM" id="SignalP"/>
    </source>
</evidence>
<dbReference type="Gene3D" id="3.40.50.11530">
    <property type="match status" value="1"/>
</dbReference>
<evidence type="ECO:0000256" key="8">
    <source>
        <dbReference type="ARBA" id="ARBA00023180"/>
    </source>
</evidence>
<evidence type="ECO:0000313" key="13">
    <source>
        <dbReference type="RefSeq" id="XP_025052888.1"/>
    </source>
</evidence>
<dbReference type="InParanoid" id="A0A3Q0G460"/>
<comment type="subcellular location">
    <subcellularLocation>
        <location evidence="1">Cell membrane</location>
        <topology evidence="1">Single-pass type I membrane protein</topology>
    </subcellularLocation>
</comment>
<feature type="chain" id="PRO_5018087351" evidence="10">
    <location>
        <begin position="23"/>
        <end position="535"/>
    </location>
</feature>
<dbReference type="InterPro" id="IPR039465">
    <property type="entry name" value="IL-17_rcpt-like"/>
</dbReference>
<gene>
    <name evidence="13" type="primary">IL17RB</name>
</gene>
<evidence type="ECO:0000256" key="1">
    <source>
        <dbReference type="ARBA" id="ARBA00004251"/>
    </source>
</evidence>
<dbReference type="FunFam" id="3.40.50.11530:FF:000004">
    <property type="entry name" value="Interleukin 17 receptor B"/>
    <property type="match status" value="1"/>
</dbReference>
<dbReference type="AlphaFoldDB" id="A0A3Q0G460"/>
<feature type="transmembrane region" description="Helical" evidence="9">
    <location>
        <begin position="285"/>
        <end position="309"/>
    </location>
</feature>
<keyword evidence="5 9" id="KW-1133">Transmembrane helix</keyword>